<dbReference type="SUPFAM" id="SSF81324">
    <property type="entry name" value="Voltage-gated potassium channels"/>
    <property type="match status" value="1"/>
</dbReference>
<feature type="transmembrane region" description="Helical" evidence="7">
    <location>
        <begin position="516"/>
        <end position="537"/>
    </location>
</feature>
<dbReference type="PROSITE" id="PS50042">
    <property type="entry name" value="CNMP_BINDING_3"/>
    <property type="match status" value="1"/>
</dbReference>
<feature type="transmembrane region" description="Helical" evidence="7">
    <location>
        <begin position="350"/>
        <end position="369"/>
    </location>
</feature>
<proteinExistence type="predicted"/>
<evidence type="ECO:0000256" key="4">
    <source>
        <dbReference type="ARBA" id="ARBA00023286"/>
    </source>
</evidence>
<dbReference type="RefSeq" id="XP_031406870.1">
    <property type="nucleotide sequence ID" value="XM_031551010.1"/>
</dbReference>
<dbReference type="InterPro" id="IPR000595">
    <property type="entry name" value="cNMP-bd_dom"/>
</dbReference>
<keyword evidence="7" id="KW-1133">Transmembrane helix</keyword>
<feature type="transmembrane region" description="Helical" evidence="7">
    <location>
        <begin position="298"/>
        <end position="319"/>
    </location>
</feature>
<dbReference type="PANTHER" id="PTHR45651:SF11">
    <property type="entry name" value="CYCLIC NUCLEOTIDE-GATED ION CHANNEL 20, CHLOROPLASTIC-RELATED"/>
    <property type="match status" value="1"/>
</dbReference>
<dbReference type="Proteomes" id="UP000515151">
    <property type="component" value="Chromosome 7"/>
</dbReference>
<dbReference type="InterPro" id="IPR014710">
    <property type="entry name" value="RmlC-like_jellyroll"/>
</dbReference>
<keyword evidence="3" id="KW-0142">cGMP-binding</keyword>
<evidence type="ECO:0000313" key="9">
    <source>
        <dbReference type="Proteomes" id="UP000515151"/>
    </source>
</evidence>
<dbReference type="RefSeq" id="XP_031406872.1">
    <property type="nucleotide sequence ID" value="XM_031551012.1"/>
</dbReference>
<keyword evidence="5" id="KW-0407">Ion channel</keyword>
<dbReference type="GO" id="GO:0030552">
    <property type="term" value="F:cAMP binding"/>
    <property type="evidence" value="ECO:0007669"/>
    <property type="project" value="UniProtKB-KW"/>
</dbReference>
<keyword evidence="2" id="KW-0112">Calmodulin-binding</keyword>
<evidence type="ECO:0000256" key="1">
    <source>
        <dbReference type="ARBA" id="ARBA00022535"/>
    </source>
</evidence>
<gene>
    <name evidence="10 11 12" type="primary">LOC116215337</name>
</gene>
<keyword evidence="3" id="KW-0547">Nucleotide-binding</keyword>
<dbReference type="OrthoDB" id="421226at2759"/>
<dbReference type="GeneID" id="116215337"/>
<dbReference type="Gene3D" id="1.10.287.630">
    <property type="entry name" value="Helix hairpin bin"/>
    <property type="match status" value="1"/>
</dbReference>
<feature type="transmembrane region" description="Helical" evidence="7">
    <location>
        <begin position="210"/>
        <end position="231"/>
    </location>
</feature>
<evidence type="ECO:0000259" key="8">
    <source>
        <dbReference type="PROSITE" id="PS50042"/>
    </source>
</evidence>
<evidence type="ECO:0000256" key="6">
    <source>
        <dbReference type="SAM" id="MobiDB-lite"/>
    </source>
</evidence>
<evidence type="ECO:0000313" key="11">
    <source>
        <dbReference type="RefSeq" id="XP_031406871.1"/>
    </source>
</evidence>
<evidence type="ECO:0000256" key="7">
    <source>
        <dbReference type="SAM" id="Phobius"/>
    </source>
</evidence>
<accession>A0A6P8EJL1</accession>
<dbReference type="InterPro" id="IPR018490">
    <property type="entry name" value="cNMP-bd_dom_sf"/>
</dbReference>
<dbReference type="RefSeq" id="XP_031406871.1">
    <property type="nucleotide sequence ID" value="XM_031551011.1"/>
</dbReference>
<keyword evidence="4" id="KW-1071">Ligand-gated ion channel</keyword>
<name>A0A6P8EJL1_PUNGR</name>
<organism evidence="9 10">
    <name type="scientific">Punica granatum</name>
    <name type="common">Pomegranate</name>
    <dbReference type="NCBI Taxonomy" id="22663"/>
    <lineage>
        <taxon>Eukaryota</taxon>
        <taxon>Viridiplantae</taxon>
        <taxon>Streptophyta</taxon>
        <taxon>Embryophyta</taxon>
        <taxon>Tracheophyta</taxon>
        <taxon>Spermatophyta</taxon>
        <taxon>Magnoliopsida</taxon>
        <taxon>eudicotyledons</taxon>
        <taxon>Gunneridae</taxon>
        <taxon>Pentapetalae</taxon>
        <taxon>rosids</taxon>
        <taxon>malvids</taxon>
        <taxon>Myrtales</taxon>
        <taxon>Lythraceae</taxon>
        <taxon>Punica</taxon>
    </lineage>
</organism>
<protein>
    <submittedName>
        <fullName evidence="10 11">Probable cyclic nucleotide-gated ion channel 20, chloroplastic isoform X1</fullName>
    </submittedName>
</protein>
<evidence type="ECO:0000256" key="2">
    <source>
        <dbReference type="ARBA" id="ARBA00022860"/>
    </source>
</evidence>
<keyword evidence="4" id="KW-0813">Transport</keyword>
<feature type="compositionally biased region" description="Polar residues" evidence="6">
    <location>
        <begin position="34"/>
        <end position="63"/>
    </location>
</feature>
<dbReference type="CDD" id="cd00038">
    <property type="entry name" value="CAP_ED"/>
    <property type="match status" value="1"/>
</dbReference>
<feature type="transmembrane region" description="Helical" evidence="7">
    <location>
        <begin position="375"/>
        <end position="392"/>
    </location>
</feature>
<evidence type="ECO:0000256" key="3">
    <source>
        <dbReference type="ARBA" id="ARBA00022992"/>
    </source>
</evidence>
<feature type="transmembrane region" description="Helical" evidence="7">
    <location>
        <begin position="243"/>
        <end position="261"/>
    </location>
</feature>
<feature type="transmembrane region" description="Helical" evidence="7">
    <location>
        <begin position="471"/>
        <end position="492"/>
    </location>
</feature>
<evidence type="ECO:0000256" key="5">
    <source>
        <dbReference type="ARBA" id="ARBA00023303"/>
    </source>
</evidence>
<dbReference type="AlphaFoldDB" id="A0A6P8EJL1"/>
<feature type="region of interest" description="Disordered" evidence="6">
    <location>
        <begin position="1"/>
        <end position="94"/>
    </location>
</feature>
<dbReference type="GO" id="GO:0034220">
    <property type="term" value="P:monoatomic ion transmembrane transport"/>
    <property type="evidence" value="ECO:0007669"/>
    <property type="project" value="UniProtKB-KW"/>
</dbReference>
<dbReference type="SUPFAM" id="SSF51206">
    <property type="entry name" value="cAMP-binding domain-like"/>
    <property type="match status" value="1"/>
</dbReference>
<feature type="domain" description="Cyclic nucleotide-binding" evidence="8">
    <location>
        <begin position="619"/>
        <end position="683"/>
    </location>
</feature>
<dbReference type="GO" id="GO:0005516">
    <property type="term" value="F:calmodulin binding"/>
    <property type="evidence" value="ECO:0007669"/>
    <property type="project" value="UniProtKB-KW"/>
</dbReference>
<dbReference type="PANTHER" id="PTHR45651">
    <property type="entry name" value="CYCLIC NUCLEOTIDE-GATED ION CHANNEL 15-RELATED-RELATED"/>
    <property type="match status" value="1"/>
</dbReference>
<reference evidence="9" key="1">
    <citation type="journal article" date="2020" name="Plant Biotechnol. J.">
        <title>The pomegranate (Punica granatum L.) draft genome dissects genetic divergence between soft- and hard-seeded cultivars.</title>
        <authorList>
            <person name="Luo X."/>
            <person name="Li H."/>
            <person name="Wu Z."/>
            <person name="Yao W."/>
            <person name="Zhao P."/>
            <person name="Cao D."/>
            <person name="Yu H."/>
            <person name="Li K."/>
            <person name="Poudel K."/>
            <person name="Zhao D."/>
            <person name="Zhang F."/>
            <person name="Xia X."/>
            <person name="Chen L."/>
            <person name="Wang Q."/>
            <person name="Jing D."/>
            <person name="Cao S."/>
        </authorList>
    </citation>
    <scope>NUCLEOTIDE SEQUENCE [LARGE SCALE GENOMIC DNA]</scope>
</reference>
<dbReference type="Gene3D" id="2.60.120.10">
    <property type="entry name" value="Jelly Rolls"/>
    <property type="match status" value="1"/>
</dbReference>
<reference evidence="10 11" key="2">
    <citation type="submission" date="2025-04" db="UniProtKB">
        <authorList>
            <consortium name="RefSeq"/>
        </authorList>
    </citation>
    <scope>IDENTIFICATION</scope>
    <source>
        <tissue evidence="10 11">Leaf</tissue>
    </source>
</reference>
<evidence type="ECO:0000313" key="12">
    <source>
        <dbReference type="RefSeq" id="XP_031406872.1"/>
    </source>
</evidence>
<keyword evidence="4" id="KW-0406">Ion transport</keyword>
<evidence type="ECO:0000313" key="10">
    <source>
        <dbReference type="RefSeq" id="XP_031406870.1"/>
    </source>
</evidence>
<keyword evidence="9" id="KW-1185">Reference proteome</keyword>
<dbReference type="GO" id="GO:0030553">
    <property type="term" value="F:cGMP binding"/>
    <property type="evidence" value="ECO:0007669"/>
    <property type="project" value="UniProtKB-KW"/>
</dbReference>
<dbReference type="GO" id="GO:0016020">
    <property type="term" value="C:membrane"/>
    <property type="evidence" value="ECO:0007669"/>
    <property type="project" value="UniProtKB-SubCell"/>
</dbReference>
<keyword evidence="7" id="KW-0812">Transmembrane</keyword>
<sequence length="790" mass="90677">MADSERDVPAMLSAAQVQSSAYYEDPQIRVLPPRTQSASISLPWSSKDSDQNQTYPVGNTGPSRSERKTRFSTMSGPIYGAPRPESLFHENPGGEGRRVVELTRQKYPSFSMTDPNDWPKGSNAGRNEHLLRSGQLGMCDDPYCRTCLTYYHYDEAKHKTSKSSGEFDSFHNALFEDAERWAKRFSSYICSCIPCVMNPDANVVQLWNKFFVISCLVAFFIDPLFFFLLGVQSDNKCIVWNRSMTTTIVVFRCVTDFMYILHTLLQFRLAYIAPELRVVGAGDLVNNPKEIALNYLQGYFFIDLFIAIPLPQITILLILQQFKGLSAANYTENLLIAAALVQSIPRLYRFFTMLSGMSSIGFIFESGWANFNMNILAFVFCSHVIGSCWYLFGFQQVNQCLRDACRPVDMCNFMDCGHGDEFHNFSSNMTRWNLWKNNINAANCFSGDGFDYGIYLQAVNLTTKDSIVKRYVYSLFWGFQTLILPFLFGSAFDDSLQKQLSTLAGNQVPSYSIREVLFTMTIIGFGLSLFTSLIGNMQNFLQAIERRRLEKSLRRRDVELWMRHVHLPKELQRGVRQTERYNWAATRGIDGEMVIENLPKDLQRDIRRHQFGFMKKLRIFNPLDVLVLDAIYEKLRHKMYIQGSKILSRGGLVKRMTFIVRGKLLSEGEDGIMGLGGGDVCGEELVEWCLGNSFPNEDEKRIRVPGQRLHSNRTVKCLTNVEAFALRATDLEEVMRHFARFFQNPQVQGAIRYVSPYWRSFAATGIQVAWRYRMKCKTRDTNSRSLHRTQ</sequence>
<keyword evidence="7" id="KW-0472">Membrane</keyword>
<keyword evidence="1" id="KW-0140">cGMP</keyword>